<evidence type="ECO:0000256" key="2">
    <source>
        <dbReference type="HAMAP-Rule" id="MF_01139"/>
    </source>
</evidence>
<sequence length="258" mass="28596">MALFKIKNEETKTVSQLKIPRHVAIIMDGNGRWAKQRFMPRVAGHKAGMKTVKKVAIAASDLGIEVLTLYAFSTENWSRPNDEVNFLMQLPIDFFNDFVPELIKNNIRVEVMGDVAGLPKGTQDAVQRAIEQTAQGTGMILNFALNYGGQTEIVAAAKLLAQQVASGDLAAEEIDANRFASALQTSPLGDLATPDLMIRTSGELRLSNFLPYQSAYAELYFTNVLWPEYSGEDLIEAITSYTKRDRRFGGLNDESEKQ</sequence>
<name>A0A5B8SXZ6_LEUPS</name>
<comment type="function">
    <text evidence="2">Catalyzes the condensation of isopentenyl diphosphate (IPP) with allylic pyrophosphates generating different type of terpenoids.</text>
</comment>
<keyword evidence="1 2" id="KW-0808">Transferase</keyword>
<feature type="binding site" evidence="2">
    <location>
        <begin position="73"/>
        <end position="75"/>
    </location>
    <ligand>
        <name>substrate</name>
    </ligand>
</feature>
<dbReference type="InterPro" id="IPR001441">
    <property type="entry name" value="UPP_synth-like"/>
</dbReference>
<feature type="binding site" evidence="2">
    <location>
        <position position="218"/>
    </location>
    <ligand>
        <name>Mg(2+)</name>
        <dbReference type="ChEBI" id="CHEBI:18420"/>
    </ligand>
</feature>
<feature type="binding site" evidence="2">
    <location>
        <position position="199"/>
    </location>
    <ligand>
        <name>substrate</name>
    </ligand>
</feature>
<dbReference type="PANTHER" id="PTHR10291:SF0">
    <property type="entry name" value="DEHYDRODOLICHYL DIPHOSPHATE SYNTHASE 2"/>
    <property type="match status" value="1"/>
</dbReference>
<evidence type="ECO:0000256" key="1">
    <source>
        <dbReference type="ARBA" id="ARBA00022679"/>
    </source>
</evidence>
<feature type="binding site" evidence="2">
    <location>
        <begin position="205"/>
        <end position="207"/>
    </location>
    <ligand>
        <name>substrate</name>
    </ligand>
</feature>
<feature type="binding site" evidence="2">
    <location>
        <position position="45"/>
    </location>
    <ligand>
        <name>substrate</name>
    </ligand>
</feature>
<dbReference type="CDD" id="cd00475">
    <property type="entry name" value="Cis_IPPS"/>
    <property type="match status" value="1"/>
</dbReference>
<feature type="binding site" evidence="2">
    <location>
        <position position="33"/>
    </location>
    <ligand>
        <name>substrate</name>
    </ligand>
</feature>
<proteinExistence type="inferred from homology"/>
<dbReference type="HAMAP" id="MF_01139">
    <property type="entry name" value="ISPT"/>
    <property type="match status" value="1"/>
</dbReference>
<feature type="binding site" evidence="2">
    <location>
        <position position="77"/>
    </location>
    <ligand>
        <name>substrate</name>
    </ligand>
</feature>
<dbReference type="EMBL" id="CP042383">
    <property type="protein sequence ID" value="QEA42082.1"/>
    <property type="molecule type" value="Genomic_DNA"/>
</dbReference>
<feature type="binding site" evidence="2">
    <location>
        <position position="41"/>
    </location>
    <ligand>
        <name>substrate</name>
    </ligand>
</feature>
<feature type="binding site" evidence="2">
    <location>
        <position position="28"/>
    </location>
    <ligand>
        <name>Mg(2+)</name>
        <dbReference type="ChEBI" id="CHEBI:18420"/>
    </ligand>
</feature>
<dbReference type="GO" id="GO:0030145">
    <property type="term" value="F:manganese ion binding"/>
    <property type="evidence" value="ECO:0007669"/>
    <property type="project" value="TreeGrafter"/>
</dbReference>
<dbReference type="SUPFAM" id="SSF64005">
    <property type="entry name" value="Undecaprenyl diphosphate synthase"/>
    <property type="match status" value="1"/>
</dbReference>
<protein>
    <recommendedName>
        <fullName evidence="2">Isoprenyl transferase</fullName>
        <ecNumber evidence="2">2.5.1.-</ecNumber>
    </recommendedName>
</protein>
<evidence type="ECO:0000313" key="4">
    <source>
        <dbReference type="EMBL" id="QEA42082.1"/>
    </source>
</evidence>
<keyword evidence="2" id="KW-0460">Magnesium</keyword>
<feature type="active site" description="Proton acceptor" evidence="2">
    <location>
        <position position="76"/>
    </location>
</feature>
<dbReference type="GO" id="GO:0016094">
    <property type="term" value="P:polyprenol biosynthetic process"/>
    <property type="evidence" value="ECO:0007669"/>
    <property type="project" value="TreeGrafter"/>
</dbReference>
<feature type="binding site" evidence="2">
    <location>
        <position position="79"/>
    </location>
    <ligand>
        <name>substrate</name>
    </ligand>
</feature>
<dbReference type="GO" id="GO:0000287">
    <property type="term" value="F:magnesium ion binding"/>
    <property type="evidence" value="ECO:0007669"/>
    <property type="project" value="UniProtKB-UniRule"/>
</dbReference>
<dbReference type="KEGG" id="lpse:FGL85_06025"/>
<evidence type="ECO:0000313" key="6">
    <source>
        <dbReference type="Proteomes" id="UP001529201"/>
    </source>
</evidence>
<reference evidence="3 6" key="2">
    <citation type="submission" date="2023-02" db="EMBL/GenBank/DDBJ databases">
        <title>Antimicrobial susceptibility testing and tentative epidemiological cut-off values for Lactobacillaceae family species intended for ingestion.</title>
        <authorList>
            <person name="Noehr-Meldgaard K."/>
            <person name="Struve C."/>
            <person name="Ingmer H."/>
            <person name="Koza A."/>
            <person name="Al-Nakeeb K."/>
            <person name="Agersoe Y."/>
        </authorList>
    </citation>
    <scope>NUCLEOTIDE SEQUENCE [LARGE SCALE GENOMIC DNA]</scope>
    <source>
        <strain evidence="3 6">DSM 20193</strain>
    </source>
</reference>
<dbReference type="Pfam" id="PF01255">
    <property type="entry name" value="Prenyltransf"/>
    <property type="match status" value="1"/>
</dbReference>
<dbReference type="EC" id="2.5.1.-" evidence="2"/>
<comment type="subunit">
    <text evidence="2">Homodimer.</text>
</comment>
<keyword evidence="2" id="KW-0479">Metal-binding</keyword>
<dbReference type="Proteomes" id="UP000321296">
    <property type="component" value="Chromosome"/>
</dbReference>
<dbReference type="OrthoDB" id="4191603at2"/>
<dbReference type="GO" id="GO:0005829">
    <property type="term" value="C:cytosol"/>
    <property type="evidence" value="ECO:0007669"/>
    <property type="project" value="TreeGrafter"/>
</dbReference>
<dbReference type="Gene3D" id="3.40.1180.10">
    <property type="entry name" value="Decaprenyl diphosphate synthase-like"/>
    <property type="match status" value="1"/>
</dbReference>
<keyword evidence="6" id="KW-1185">Reference proteome</keyword>
<dbReference type="Proteomes" id="UP001529201">
    <property type="component" value="Unassembled WGS sequence"/>
</dbReference>
<dbReference type="InterPro" id="IPR018520">
    <property type="entry name" value="UPP_synth-like_CS"/>
</dbReference>
<dbReference type="PANTHER" id="PTHR10291">
    <property type="entry name" value="DEHYDRODOLICHYL DIPHOSPHATE SYNTHASE FAMILY MEMBER"/>
    <property type="match status" value="1"/>
</dbReference>
<dbReference type="NCBIfam" id="NF011405">
    <property type="entry name" value="PRK14830.1"/>
    <property type="match status" value="1"/>
</dbReference>
<evidence type="ECO:0000313" key="3">
    <source>
        <dbReference type="EMBL" id="MDG9732895.1"/>
    </source>
</evidence>
<gene>
    <name evidence="4" type="ORF">FGL85_06025</name>
    <name evidence="3" type="ORF">P1N92_02035</name>
</gene>
<dbReference type="NCBIfam" id="TIGR00055">
    <property type="entry name" value="uppS"/>
    <property type="match status" value="1"/>
</dbReference>
<feature type="active site" evidence="2">
    <location>
        <position position="28"/>
    </location>
</feature>
<comment type="similarity">
    <text evidence="2">Belongs to the UPP synthase family.</text>
</comment>
<dbReference type="InterPro" id="IPR036424">
    <property type="entry name" value="UPP_synth-like_sf"/>
</dbReference>
<dbReference type="GeneID" id="64344416"/>
<evidence type="ECO:0000313" key="5">
    <source>
        <dbReference type="Proteomes" id="UP000321296"/>
    </source>
</evidence>
<dbReference type="FunFam" id="3.40.1180.10:FF:000001">
    <property type="entry name" value="(2E,6E)-farnesyl-diphosphate-specific ditrans,polycis-undecaprenyl-diphosphate synthase"/>
    <property type="match status" value="1"/>
</dbReference>
<dbReference type="GO" id="GO:0008834">
    <property type="term" value="F:ditrans,polycis-undecaprenyl-diphosphate synthase [(2E,6E)-farnesyl-diphosphate specific] activity"/>
    <property type="evidence" value="ECO:0007669"/>
    <property type="project" value="TreeGrafter"/>
</dbReference>
<organism evidence="4 5">
    <name type="scientific">Leuconostoc pseudomesenteroides</name>
    <dbReference type="NCBI Taxonomy" id="33968"/>
    <lineage>
        <taxon>Bacteria</taxon>
        <taxon>Bacillati</taxon>
        <taxon>Bacillota</taxon>
        <taxon>Bacilli</taxon>
        <taxon>Lactobacillales</taxon>
        <taxon>Lactobacillaceae</taxon>
        <taxon>Leuconostoc</taxon>
    </lineage>
</organism>
<dbReference type="RefSeq" id="WP_010279270.1">
    <property type="nucleotide sequence ID" value="NZ_BMBO01000001.1"/>
</dbReference>
<reference evidence="4 5" key="1">
    <citation type="submission" date="2019-06" db="EMBL/GenBank/DDBJ databases">
        <title>Genome analyses of bacteria isolated from kimchi.</title>
        <authorList>
            <person name="Lee S."/>
            <person name="Ahn S."/>
            <person name="Roh S."/>
        </authorList>
    </citation>
    <scope>NUCLEOTIDE SEQUENCE [LARGE SCALE GENOMIC DNA]</scope>
    <source>
        <strain evidence="4 5">CBA3630</strain>
    </source>
</reference>
<dbReference type="EMBL" id="JARGDN010000002">
    <property type="protein sequence ID" value="MDG9732895.1"/>
    <property type="molecule type" value="Genomic_DNA"/>
</dbReference>
<dbReference type="AlphaFoldDB" id="A0A5B8SXZ6"/>
<comment type="cofactor">
    <cofactor evidence="2">
        <name>Mg(2+)</name>
        <dbReference type="ChEBI" id="CHEBI:18420"/>
    </cofactor>
    <text evidence="2">Binds 2 magnesium ions per subunit.</text>
</comment>
<feature type="binding site" evidence="2">
    <location>
        <begin position="29"/>
        <end position="32"/>
    </location>
    <ligand>
        <name>substrate</name>
    </ligand>
</feature>
<dbReference type="PROSITE" id="PS01066">
    <property type="entry name" value="UPP_SYNTHASE"/>
    <property type="match status" value="1"/>
</dbReference>
<accession>A0A5B8SXZ6</accession>